<gene>
    <name evidence="3" type="primary">rpsF</name>
    <name evidence="4" type="ORF">A3A79_00785</name>
</gene>
<sequence length="102" mass="11644">MKRAYELMVLLKSDFDGENSKKREEIVKKLLGDSATLKEVTSLGKKQLAYPIIKETEAIYLLANVSSDGLKLEEINKHAKLDEQILRFLLLGREEHGKQKSK</sequence>
<dbReference type="NCBIfam" id="TIGR00166">
    <property type="entry name" value="S6"/>
    <property type="match status" value="1"/>
</dbReference>
<name>A0A1F6AG44_9BACT</name>
<dbReference type="GO" id="GO:0003735">
    <property type="term" value="F:structural constituent of ribosome"/>
    <property type="evidence" value="ECO:0007669"/>
    <property type="project" value="InterPro"/>
</dbReference>
<proteinExistence type="inferred from homology"/>
<keyword evidence="3" id="KW-0699">rRNA-binding</keyword>
<dbReference type="SUPFAM" id="SSF54995">
    <property type="entry name" value="Ribosomal protein S6"/>
    <property type="match status" value="1"/>
</dbReference>
<dbReference type="Proteomes" id="UP000178759">
    <property type="component" value="Unassembled WGS sequence"/>
</dbReference>
<dbReference type="HAMAP" id="MF_00360">
    <property type="entry name" value="Ribosomal_bS6"/>
    <property type="match status" value="1"/>
</dbReference>
<dbReference type="Gene3D" id="3.30.70.60">
    <property type="match status" value="1"/>
</dbReference>
<dbReference type="GO" id="GO:0005840">
    <property type="term" value="C:ribosome"/>
    <property type="evidence" value="ECO:0007669"/>
    <property type="project" value="UniProtKB-KW"/>
</dbReference>
<comment type="caution">
    <text evidence="4">The sequence shown here is derived from an EMBL/GenBank/DDBJ whole genome shotgun (WGS) entry which is preliminary data.</text>
</comment>
<dbReference type="GO" id="GO:0070181">
    <property type="term" value="F:small ribosomal subunit rRNA binding"/>
    <property type="evidence" value="ECO:0007669"/>
    <property type="project" value="TreeGrafter"/>
</dbReference>
<evidence type="ECO:0000313" key="5">
    <source>
        <dbReference type="Proteomes" id="UP000178759"/>
    </source>
</evidence>
<dbReference type="PANTHER" id="PTHR21011">
    <property type="entry name" value="MITOCHONDRIAL 28S RIBOSOMAL PROTEIN S6"/>
    <property type="match status" value="1"/>
</dbReference>
<dbReference type="InterPro" id="IPR020814">
    <property type="entry name" value="Ribosomal_S6_plastid/chlpt"/>
</dbReference>
<dbReference type="CDD" id="cd00473">
    <property type="entry name" value="bS6"/>
    <property type="match status" value="1"/>
</dbReference>
<dbReference type="GO" id="GO:0006412">
    <property type="term" value="P:translation"/>
    <property type="evidence" value="ECO:0007669"/>
    <property type="project" value="UniProtKB-UniRule"/>
</dbReference>
<dbReference type="PANTHER" id="PTHR21011:SF1">
    <property type="entry name" value="SMALL RIBOSOMAL SUBUNIT PROTEIN BS6M"/>
    <property type="match status" value="1"/>
</dbReference>
<evidence type="ECO:0000256" key="3">
    <source>
        <dbReference type="HAMAP-Rule" id="MF_00360"/>
    </source>
</evidence>
<dbReference type="InterPro" id="IPR014717">
    <property type="entry name" value="Transl_elong_EF1B/ribsomal_bS6"/>
</dbReference>
<dbReference type="STRING" id="1798392.A3A79_00785"/>
<accession>A0A1F6AG44</accession>
<reference evidence="4 5" key="1">
    <citation type="journal article" date="2016" name="Nat. Commun.">
        <title>Thousands of microbial genomes shed light on interconnected biogeochemical processes in an aquifer system.</title>
        <authorList>
            <person name="Anantharaman K."/>
            <person name="Brown C.T."/>
            <person name="Hug L.A."/>
            <person name="Sharon I."/>
            <person name="Castelle C.J."/>
            <person name="Probst A.J."/>
            <person name="Thomas B.C."/>
            <person name="Singh A."/>
            <person name="Wilkins M.J."/>
            <person name="Karaoz U."/>
            <person name="Brodie E.L."/>
            <person name="Williams K.H."/>
            <person name="Hubbard S.S."/>
            <person name="Banfield J.F."/>
        </authorList>
    </citation>
    <scope>NUCLEOTIDE SEQUENCE [LARGE SCALE GENOMIC DNA]</scope>
</reference>
<comment type="similarity">
    <text evidence="1 3">Belongs to the bacterial ribosomal protein bS6 family.</text>
</comment>
<dbReference type="Pfam" id="PF01250">
    <property type="entry name" value="Ribosomal_S6"/>
    <property type="match status" value="1"/>
</dbReference>
<evidence type="ECO:0000256" key="2">
    <source>
        <dbReference type="ARBA" id="ARBA00035294"/>
    </source>
</evidence>
<evidence type="ECO:0000313" key="4">
    <source>
        <dbReference type="EMBL" id="OGG23728.1"/>
    </source>
</evidence>
<dbReference type="InterPro" id="IPR035980">
    <property type="entry name" value="Ribosomal_bS6_sf"/>
</dbReference>
<dbReference type="AlphaFoldDB" id="A0A1F6AG44"/>
<protein>
    <recommendedName>
        <fullName evidence="2 3">Small ribosomal subunit protein bS6</fullName>
    </recommendedName>
</protein>
<comment type="function">
    <text evidence="3">Binds together with bS18 to 16S ribosomal RNA.</text>
</comment>
<dbReference type="EMBL" id="MFJV01000001">
    <property type="protein sequence ID" value="OGG23728.1"/>
    <property type="molecule type" value="Genomic_DNA"/>
</dbReference>
<evidence type="ECO:0000256" key="1">
    <source>
        <dbReference type="ARBA" id="ARBA00009512"/>
    </source>
</evidence>
<keyword evidence="3 4" id="KW-0689">Ribosomal protein</keyword>
<keyword evidence="3" id="KW-0694">RNA-binding</keyword>
<dbReference type="InterPro" id="IPR000529">
    <property type="entry name" value="Ribosomal_bS6"/>
</dbReference>
<keyword evidence="3" id="KW-0687">Ribonucleoprotein</keyword>
<organism evidence="4 5">
    <name type="scientific">Candidatus Gottesmanbacteria bacterium RIFCSPLOWO2_01_FULL_43_11b</name>
    <dbReference type="NCBI Taxonomy" id="1798392"/>
    <lineage>
        <taxon>Bacteria</taxon>
        <taxon>Candidatus Gottesmaniibacteriota</taxon>
    </lineage>
</organism>
<dbReference type="GO" id="GO:0005737">
    <property type="term" value="C:cytoplasm"/>
    <property type="evidence" value="ECO:0007669"/>
    <property type="project" value="UniProtKB-ARBA"/>
</dbReference>
<dbReference type="GO" id="GO:1990904">
    <property type="term" value="C:ribonucleoprotein complex"/>
    <property type="evidence" value="ECO:0007669"/>
    <property type="project" value="UniProtKB-KW"/>
</dbReference>